<evidence type="ECO:0000256" key="1">
    <source>
        <dbReference type="SAM" id="Phobius"/>
    </source>
</evidence>
<gene>
    <name evidence="2" type="ORF">SAMN05444388_103342</name>
</gene>
<protein>
    <submittedName>
        <fullName evidence="2">Chain length determinant protein</fullName>
    </submittedName>
</protein>
<dbReference type="RefSeq" id="WP_073409050.1">
    <property type="nucleotide sequence ID" value="NZ_FQWH01000003.1"/>
</dbReference>
<dbReference type="PANTHER" id="PTHR32309">
    <property type="entry name" value="TYROSINE-PROTEIN KINASE"/>
    <property type="match status" value="1"/>
</dbReference>
<dbReference type="EMBL" id="FQWH01000003">
    <property type="protein sequence ID" value="SHG60218.1"/>
    <property type="molecule type" value="Genomic_DNA"/>
</dbReference>
<keyword evidence="1" id="KW-0812">Transmembrane</keyword>
<feature type="transmembrane region" description="Helical" evidence="1">
    <location>
        <begin position="332"/>
        <end position="353"/>
    </location>
</feature>
<sequence>MEKTRLGESSNFSLKYLLEEIQEWYNFLFSKWKVIFLSGILGVILGLVYSITTKTVYKATLSFALEEDKGSGGGLGGALGLAGSLGLDLGGGGGSIFTGSNLTELFKSRTMVEQTLLTPVKYNEKIISLAEMYIDINKIRDNWKDKPKLINLEFLPNAKRDKFTRVQDSILGSIYQSLSKGGLTVGQKDKKVAIISIDMSSTNELFAKYFCEALAKNVSDFYIETKSRKAKTNMLVLQKQTDSIRRELNGAITGVAVANDNAFNLNPALNIRRTPSVRRQVDVQANTAILTELVKQSELAKVTLRKETPLIQIIDKPILPLPQERFGKAKGVFIGGFLAVFLTIGTIVVRRVIKQALVNNN</sequence>
<dbReference type="GO" id="GO:0005886">
    <property type="term" value="C:plasma membrane"/>
    <property type="evidence" value="ECO:0007669"/>
    <property type="project" value="TreeGrafter"/>
</dbReference>
<name>A0A1M5L5D3_FLAJO</name>
<organism evidence="2 3">
    <name type="scientific">Flavobacterium johnsoniae</name>
    <name type="common">Cytophaga johnsonae</name>
    <dbReference type="NCBI Taxonomy" id="986"/>
    <lineage>
        <taxon>Bacteria</taxon>
        <taxon>Pseudomonadati</taxon>
        <taxon>Bacteroidota</taxon>
        <taxon>Flavobacteriia</taxon>
        <taxon>Flavobacteriales</taxon>
        <taxon>Flavobacteriaceae</taxon>
        <taxon>Flavobacterium</taxon>
    </lineage>
</organism>
<dbReference type="AlphaFoldDB" id="A0A1M5L5D3"/>
<proteinExistence type="predicted"/>
<dbReference type="PANTHER" id="PTHR32309:SF13">
    <property type="entry name" value="FERRIC ENTEROBACTIN TRANSPORT PROTEIN FEPE"/>
    <property type="match status" value="1"/>
</dbReference>
<accession>A0A1M5L5D3</accession>
<feature type="transmembrane region" description="Helical" evidence="1">
    <location>
        <begin position="34"/>
        <end position="52"/>
    </location>
</feature>
<dbReference type="InterPro" id="IPR050445">
    <property type="entry name" value="Bact_polysacc_biosynth/exp"/>
</dbReference>
<dbReference type="Proteomes" id="UP000184112">
    <property type="component" value="Unassembled WGS sequence"/>
</dbReference>
<dbReference type="GO" id="GO:0004713">
    <property type="term" value="F:protein tyrosine kinase activity"/>
    <property type="evidence" value="ECO:0007669"/>
    <property type="project" value="TreeGrafter"/>
</dbReference>
<evidence type="ECO:0000313" key="2">
    <source>
        <dbReference type="EMBL" id="SHG60218.1"/>
    </source>
</evidence>
<reference evidence="2 3" key="1">
    <citation type="submission" date="2016-11" db="EMBL/GenBank/DDBJ databases">
        <authorList>
            <person name="Jaros S."/>
            <person name="Januszkiewicz K."/>
            <person name="Wedrychowicz H."/>
        </authorList>
    </citation>
    <scope>NUCLEOTIDE SEQUENCE [LARGE SCALE GENOMIC DNA]</scope>
    <source>
        <strain evidence="2 3">DSM 6792</strain>
    </source>
</reference>
<keyword evidence="1" id="KW-0472">Membrane</keyword>
<keyword evidence="1" id="KW-1133">Transmembrane helix</keyword>
<evidence type="ECO:0000313" key="3">
    <source>
        <dbReference type="Proteomes" id="UP000184112"/>
    </source>
</evidence>